<evidence type="ECO:0000313" key="4">
    <source>
        <dbReference type="EMBL" id="KAK8243716.1"/>
    </source>
</evidence>
<keyword evidence="1" id="KW-0378">Hydrolase</keyword>
<evidence type="ECO:0000256" key="2">
    <source>
        <dbReference type="SAM" id="MobiDB-lite"/>
    </source>
</evidence>
<protein>
    <recommendedName>
        <fullName evidence="1">Phosphoinositide phospholipase C</fullName>
        <ecNumber evidence="1">3.1.4.11</ecNumber>
    </recommendedName>
</protein>
<dbReference type="InterPro" id="IPR001192">
    <property type="entry name" value="PI-PLC_fam"/>
</dbReference>
<dbReference type="CDD" id="cd08598">
    <property type="entry name" value="PI-PLC1c_yeast"/>
    <property type="match status" value="1"/>
</dbReference>
<dbReference type="Gene3D" id="2.60.40.150">
    <property type="entry name" value="C2 domain"/>
    <property type="match status" value="1"/>
</dbReference>
<dbReference type="SUPFAM" id="SSF51695">
    <property type="entry name" value="PLC-like phosphodiesterases"/>
    <property type="match status" value="1"/>
</dbReference>
<dbReference type="InterPro" id="IPR001711">
    <property type="entry name" value="PLipase_C_Pinositol-sp_Y"/>
</dbReference>
<dbReference type="Gene3D" id="3.20.20.190">
    <property type="entry name" value="Phosphatidylinositol (PI) phosphodiesterase"/>
    <property type="match status" value="1"/>
</dbReference>
<reference evidence="4 5" key="1">
    <citation type="submission" date="2024-04" db="EMBL/GenBank/DDBJ databases">
        <title>Phyllosticta paracitricarpa is synonymous to the EU quarantine fungus P. citricarpa based on phylogenomic analyses.</title>
        <authorList>
            <consortium name="Lawrence Berkeley National Laboratory"/>
            <person name="Van Ingen-Buijs V.A."/>
            <person name="Van Westerhoven A.C."/>
            <person name="Haridas S."/>
            <person name="Skiadas P."/>
            <person name="Martin F."/>
            <person name="Groenewald J.Z."/>
            <person name="Crous P.W."/>
            <person name="Seidl M.F."/>
        </authorList>
    </citation>
    <scope>NUCLEOTIDE SEQUENCE [LARGE SCALE GENOMIC DNA]</scope>
    <source>
        <strain evidence="4 5">CBS 123374</strain>
    </source>
</reference>
<feature type="domain" description="PI-PLC Y-box" evidence="3">
    <location>
        <begin position="389"/>
        <end position="501"/>
    </location>
</feature>
<keyword evidence="1" id="KW-0443">Lipid metabolism</keyword>
<dbReference type="InterPro" id="IPR035892">
    <property type="entry name" value="C2_domain_sf"/>
</dbReference>
<dbReference type="PANTHER" id="PTHR10336:SF82">
    <property type="entry name" value="PHOSPHOINOSITIDE PHOSPHOLIPASE C"/>
    <property type="match status" value="1"/>
</dbReference>
<name>A0ABR1YYD8_9PEZI</name>
<feature type="compositionally biased region" description="Basic residues" evidence="2">
    <location>
        <begin position="200"/>
        <end position="213"/>
    </location>
</feature>
<feature type="region of interest" description="Disordered" evidence="2">
    <location>
        <begin position="557"/>
        <end position="593"/>
    </location>
</feature>
<evidence type="ECO:0000259" key="3">
    <source>
        <dbReference type="PROSITE" id="PS50008"/>
    </source>
</evidence>
<keyword evidence="1" id="KW-0442">Lipid degradation</keyword>
<dbReference type="PROSITE" id="PS50008">
    <property type="entry name" value="PIPLC_Y_DOMAIN"/>
    <property type="match status" value="1"/>
</dbReference>
<keyword evidence="5" id="KW-1185">Reference proteome</keyword>
<comment type="catalytic activity">
    <reaction evidence="1">
        <text>a 1,2-diacyl-sn-glycero-3-phospho-(1D-myo-inositol-4,5-bisphosphate) + H2O = 1D-myo-inositol 1,4,5-trisphosphate + a 1,2-diacyl-sn-glycerol + H(+)</text>
        <dbReference type="Rhea" id="RHEA:33179"/>
        <dbReference type="ChEBI" id="CHEBI:15377"/>
        <dbReference type="ChEBI" id="CHEBI:15378"/>
        <dbReference type="ChEBI" id="CHEBI:17815"/>
        <dbReference type="ChEBI" id="CHEBI:58456"/>
        <dbReference type="ChEBI" id="CHEBI:203600"/>
        <dbReference type="EC" id="3.1.4.11"/>
    </reaction>
</comment>
<dbReference type="PRINTS" id="PR00390">
    <property type="entry name" value="PHPHLIPASEC"/>
</dbReference>
<dbReference type="InterPro" id="IPR000909">
    <property type="entry name" value="PLipase_C_PInositol-sp_X_dom"/>
</dbReference>
<gene>
    <name evidence="4" type="ORF">HDK90DRAFT_131527</name>
</gene>
<feature type="compositionally biased region" description="Basic and acidic residues" evidence="2">
    <location>
        <begin position="214"/>
        <end position="234"/>
    </location>
</feature>
<organism evidence="4 5">
    <name type="scientific">Phyllosticta capitalensis</name>
    <dbReference type="NCBI Taxonomy" id="121624"/>
    <lineage>
        <taxon>Eukaryota</taxon>
        <taxon>Fungi</taxon>
        <taxon>Dikarya</taxon>
        <taxon>Ascomycota</taxon>
        <taxon>Pezizomycotina</taxon>
        <taxon>Dothideomycetes</taxon>
        <taxon>Dothideomycetes incertae sedis</taxon>
        <taxon>Botryosphaeriales</taxon>
        <taxon>Phyllostictaceae</taxon>
        <taxon>Phyllosticta</taxon>
    </lineage>
</organism>
<sequence length="612" mass="68579">MATDLSTTLPQASAEETAQKKETTVGNAEAQAGGGTAPYTIEHAQKVDQLNSGLATHVKSIFKELEKDFELSKKQGLTEFFKTHQQHAQDPIPIQDDHISPDHLQKYFQTHHANALAPPEPLDLSYPISNYFISSSHNTYLTGNQLYSESSTDAYKNVLLRGCRCVEIDVWDGHSDSSSESSSSEDEGEGQEKTGIKAKLMSKIRRKKSVKSKSAKETAEKKEASSVEKDENLKPQRTNSTRPEPRVYHGYTATSDIPFRAVCETIRDYAFVSSKLPVIVSLEVHTCPEQQESMVEIMIETWKDYLVQHTSDADWEDPTKLRLPTLAELFNKILVKVKYSPPKRGAESETQENEAKTEELEKLETNSSSSDEAPPEQKKKPKAKIIEALSKLGVYTRGFHFNGFGSSEAQIPTHIFSLSEGRLMEAHESFPSELFSHNKKYLMRAYPKGTRISSSNLDPPFFWRQGVQVVALNWQKWDEGMMLNEGMFASTGGWVLKPAGYRSDSPAERHLQALNYGTLDLTIEVFGGQDLPWPESEKAKTDKGFHPYIKCELHVEKPEERHGAPVPGGGKSKEGEHKVRTKTARGSDPDFGREIIKFEQVPGVTPELSFVR</sequence>
<dbReference type="Pfam" id="PF00388">
    <property type="entry name" value="PI-PLC-X"/>
    <property type="match status" value="1"/>
</dbReference>
<accession>A0ABR1YYD8</accession>
<evidence type="ECO:0000256" key="1">
    <source>
        <dbReference type="RuleBase" id="RU361133"/>
    </source>
</evidence>
<dbReference type="SMART" id="SM00149">
    <property type="entry name" value="PLCYc"/>
    <property type="match status" value="1"/>
</dbReference>
<dbReference type="EC" id="3.1.4.11" evidence="1"/>
<evidence type="ECO:0000313" key="5">
    <source>
        <dbReference type="Proteomes" id="UP001492380"/>
    </source>
</evidence>
<dbReference type="PROSITE" id="PS50007">
    <property type="entry name" value="PIPLC_X_DOMAIN"/>
    <property type="match status" value="1"/>
</dbReference>
<feature type="compositionally biased region" description="Polar residues" evidence="2">
    <location>
        <begin position="1"/>
        <end position="16"/>
    </location>
</feature>
<dbReference type="SMART" id="SM00148">
    <property type="entry name" value="PLCXc"/>
    <property type="match status" value="1"/>
</dbReference>
<feature type="compositionally biased region" description="Basic and acidic residues" evidence="2">
    <location>
        <begin position="353"/>
        <end position="364"/>
    </location>
</feature>
<comment type="caution">
    <text evidence="4">The sequence shown here is derived from an EMBL/GenBank/DDBJ whole genome shotgun (WGS) entry which is preliminary data.</text>
</comment>
<feature type="region of interest" description="Disordered" evidence="2">
    <location>
        <begin position="1"/>
        <end position="35"/>
    </location>
</feature>
<feature type="region of interest" description="Disordered" evidence="2">
    <location>
        <begin position="173"/>
        <end position="249"/>
    </location>
</feature>
<dbReference type="InterPro" id="IPR017946">
    <property type="entry name" value="PLC-like_Pdiesterase_TIM-brl"/>
</dbReference>
<feature type="region of interest" description="Disordered" evidence="2">
    <location>
        <begin position="341"/>
        <end position="382"/>
    </location>
</feature>
<dbReference type="PANTHER" id="PTHR10336">
    <property type="entry name" value="PHOSPHOINOSITIDE-SPECIFIC PHOSPHOLIPASE C FAMILY PROTEIN"/>
    <property type="match status" value="1"/>
</dbReference>
<dbReference type="EMBL" id="JBBWRZ010000002">
    <property type="protein sequence ID" value="KAK8243716.1"/>
    <property type="molecule type" value="Genomic_DNA"/>
</dbReference>
<dbReference type="Pfam" id="PF00387">
    <property type="entry name" value="PI-PLC-Y"/>
    <property type="match status" value="1"/>
</dbReference>
<proteinExistence type="predicted"/>
<dbReference type="Proteomes" id="UP001492380">
    <property type="component" value="Unassembled WGS sequence"/>
</dbReference>